<evidence type="ECO:0000256" key="1">
    <source>
        <dbReference type="ARBA" id="ARBA00006484"/>
    </source>
</evidence>
<keyword evidence="4" id="KW-1185">Reference proteome</keyword>
<dbReference type="SUPFAM" id="SSF51735">
    <property type="entry name" value="NAD(P)-binding Rossmann-fold domains"/>
    <property type="match status" value="1"/>
</dbReference>
<evidence type="ECO:0000313" key="4">
    <source>
        <dbReference type="Proteomes" id="UP000076532"/>
    </source>
</evidence>
<dbReference type="Proteomes" id="UP000076532">
    <property type="component" value="Unassembled WGS sequence"/>
</dbReference>
<dbReference type="PANTHER" id="PTHR43976">
    <property type="entry name" value="SHORT CHAIN DEHYDROGENASE"/>
    <property type="match status" value="1"/>
</dbReference>
<organism evidence="3 4">
    <name type="scientific">Athelia psychrophila</name>
    <dbReference type="NCBI Taxonomy" id="1759441"/>
    <lineage>
        <taxon>Eukaryota</taxon>
        <taxon>Fungi</taxon>
        <taxon>Dikarya</taxon>
        <taxon>Basidiomycota</taxon>
        <taxon>Agaricomycotina</taxon>
        <taxon>Agaricomycetes</taxon>
        <taxon>Agaricomycetidae</taxon>
        <taxon>Atheliales</taxon>
        <taxon>Atheliaceae</taxon>
        <taxon>Athelia</taxon>
    </lineage>
</organism>
<dbReference type="InterPro" id="IPR036291">
    <property type="entry name" value="NAD(P)-bd_dom_sf"/>
</dbReference>
<dbReference type="GO" id="GO:0016491">
    <property type="term" value="F:oxidoreductase activity"/>
    <property type="evidence" value="ECO:0007669"/>
    <property type="project" value="UniProtKB-KW"/>
</dbReference>
<dbReference type="PANTHER" id="PTHR43976:SF16">
    <property type="entry name" value="SHORT-CHAIN DEHYDROGENASE_REDUCTASE FAMILY PROTEIN"/>
    <property type="match status" value="1"/>
</dbReference>
<dbReference type="AlphaFoldDB" id="A0A166ANP1"/>
<dbReference type="Pfam" id="PF00106">
    <property type="entry name" value="adh_short"/>
    <property type="match status" value="1"/>
</dbReference>
<evidence type="ECO:0000313" key="3">
    <source>
        <dbReference type="EMBL" id="KZP11800.1"/>
    </source>
</evidence>
<gene>
    <name evidence="3" type="ORF">FIBSPDRAFT_175178</name>
</gene>
<reference evidence="3 4" key="1">
    <citation type="journal article" date="2016" name="Mol. Biol. Evol.">
        <title>Comparative Genomics of Early-Diverging Mushroom-Forming Fungi Provides Insights into the Origins of Lignocellulose Decay Capabilities.</title>
        <authorList>
            <person name="Nagy L.G."/>
            <person name="Riley R."/>
            <person name="Tritt A."/>
            <person name="Adam C."/>
            <person name="Daum C."/>
            <person name="Floudas D."/>
            <person name="Sun H."/>
            <person name="Yadav J.S."/>
            <person name="Pangilinan J."/>
            <person name="Larsson K.H."/>
            <person name="Matsuura K."/>
            <person name="Barry K."/>
            <person name="Labutti K."/>
            <person name="Kuo R."/>
            <person name="Ohm R.A."/>
            <person name="Bhattacharya S.S."/>
            <person name="Shirouzu T."/>
            <person name="Yoshinaga Y."/>
            <person name="Martin F.M."/>
            <person name="Grigoriev I.V."/>
            <person name="Hibbett D.S."/>
        </authorList>
    </citation>
    <scope>NUCLEOTIDE SEQUENCE [LARGE SCALE GENOMIC DNA]</scope>
    <source>
        <strain evidence="3 4">CBS 109695</strain>
    </source>
</reference>
<dbReference type="EMBL" id="KV417657">
    <property type="protein sequence ID" value="KZP11800.1"/>
    <property type="molecule type" value="Genomic_DNA"/>
</dbReference>
<dbReference type="InterPro" id="IPR002347">
    <property type="entry name" value="SDR_fam"/>
</dbReference>
<dbReference type="Gene3D" id="3.40.50.720">
    <property type="entry name" value="NAD(P)-binding Rossmann-like Domain"/>
    <property type="match status" value="1"/>
</dbReference>
<keyword evidence="2" id="KW-0560">Oxidoreductase</keyword>
<accession>A0A166ANP1</accession>
<proteinExistence type="inferred from homology"/>
<evidence type="ECO:0000256" key="2">
    <source>
        <dbReference type="ARBA" id="ARBA00023002"/>
    </source>
</evidence>
<comment type="similarity">
    <text evidence="1">Belongs to the short-chain dehydrogenases/reductases (SDR) family.</text>
</comment>
<dbReference type="InterPro" id="IPR051911">
    <property type="entry name" value="SDR_oxidoreductase"/>
</dbReference>
<sequence>MAQGPFPTDSHKVWLVTGASSGLGKRIVMSALKRGDFVVSSSRSAKPPADFFQSPRLVHRQLDVDASTEEITARVEECINVWGRIDVLVNNAGTVLPALLEEGGSAMLKKQMQTNLFGLLDVTTAVLPQMRERRSGTLVMCSSRSSWRTDVTGLSLYATSKIAVRSKPLIPPLHHHFSNVCYQALGECFAVELASFNIKVLITEAGAFRTEGMLSTPFYKENPLPGYDEMRTVWEPKFQAIRGHQRGDPEKAAELMVDFVRGEGAAKGRPWAAGGRAGAWPCYLPLGVDAEVAIREKCELVLETCDELSDVIGSTDFDEEK</sequence>
<protein>
    <submittedName>
        <fullName evidence="3">NAD(P)-binding protein</fullName>
    </submittedName>
</protein>
<dbReference type="OrthoDB" id="1274115at2759"/>
<dbReference type="PRINTS" id="PR00081">
    <property type="entry name" value="GDHRDH"/>
</dbReference>
<dbReference type="STRING" id="436010.A0A166ANP1"/>
<name>A0A166ANP1_9AGAM</name>